<dbReference type="Pfam" id="PF00022">
    <property type="entry name" value="Actin"/>
    <property type="match status" value="2"/>
</dbReference>
<dbReference type="Gene3D" id="3.90.640.10">
    <property type="entry name" value="Actin, Chain A, domain 4"/>
    <property type="match status" value="2"/>
</dbReference>
<evidence type="ECO:0000313" key="4">
    <source>
        <dbReference type="Proteomes" id="UP001140562"/>
    </source>
</evidence>
<evidence type="ECO:0000313" key="3">
    <source>
        <dbReference type="EMBL" id="KAJ4334743.1"/>
    </source>
</evidence>
<gene>
    <name evidence="3" type="primary">ARP8</name>
    <name evidence="3" type="ORF">N0V87_006652</name>
</gene>
<comment type="caution">
    <text evidence="3">The sequence shown here is derived from an EMBL/GenBank/DDBJ whole genome shotgun (WGS) entry which is preliminary data.</text>
</comment>
<keyword evidence="4" id="KW-1185">Reference proteome</keyword>
<feature type="region of interest" description="Disordered" evidence="2">
    <location>
        <begin position="190"/>
        <end position="214"/>
    </location>
</feature>
<feature type="compositionally biased region" description="Polar residues" evidence="2">
    <location>
        <begin position="198"/>
        <end position="214"/>
    </location>
</feature>
<dbReference type="Proteomes" id="UP001140562">
    <property type="component" value="Unassembled WGS sequence"/>
</dbReference>
<proteinExistence type="inferred from homology"/>
<feature type="region of interest" description="Disordered" evidence="2">
    <location>
        <begin position="492"/>
        <end position="518"/>
    </location>
</feature>
<dbReference type="SUPFAM" id="SSF53067">
    <property type="entry name" value="Actin-like ATPase domain"/>
    <property type="match status" value="2"/>
</dbReference>
<sequence length="1344" mass="150088">MEPSLFSHGLPTTLVDLLSNSLILHQTAPYLPVSSLCALSSTSKALYDVIRQSPEAFRYLDLSPVRSAIVPFDGPLDGGGISWRAERMDEALSEDDFYSGPLRGIVYRLEKQCILRNVHALVLDGLSVTAEFVKELITEDRYNVRLLSIREAKHLNERKLQQYLRYAVRPSRPEGTPRVKGIYMFGPRERQQEPETLRAQSPSASRGIMSSQGAQIGAEWNQKSSQALNTVLARTEDRWYQPSGKMITKRPSPEWAEVVQACEGLISFDAVLCRGPRHDPSKAHIREGAASGMSHPASFLRPTIATVALGPSGCETCHSAAEGPAIFGDSPASQFPLLSPIPLHGSTLRAAKKPHTIDGSAPPPLYMRCEDCLKGRWCERCHKWWDEDCYAGSTVAQRTELQQTELAETLATDGTTAVIPKQTIKIIGVRRDCFGCGHTCISCKELFIRQCKKCQNEYCMEDNDASSETLCDWCNFTSRRTTRIGSWTYLQPTSKEPQQNGPARHSYTDRMVGKKSGRAQLRQEGLERTDNNMDLSSWPQVGMINQKNYYTEFLKRDEQFLAVRYPKDEERARIVQEARDKDRARALGVPQAAEGTTPQADEAADEADVSLDSSKTDISKLIVIHPGSQNLRIGLGSDALPKTIPMVIARRWKESECEENGGEPSPKRMKIEGAVPADALPEKWFGEDFADQYMAMSSELRTRMRSNKRRVLPNSKDLVTNYNRRTPPDIVSEHNDINRIEFTEIPADPKKAPHFFTGHDALRVPERSNPRYKLFWPLRHGTFNEAEYKDRNQIYHDISKIFEEAIRNQLGVTKMKDLANYKCVLIIPDLYERNYVTMLLDILIRDLGIGKVCLQQESLSITFGAGSDKLCVVDIGAQKTSICCVDEGLCVEESRVNLKMGGADITETFIKMMLYGHFPYSDINLKRRYDFLLAEELKQKFCSMDESTVVVQTWDFHLRAAGQETRKYTFKTYDETLLSVMGLLKPSIFDNSHKLEGRRSVIPRSVDLYDSSPNDPLSAAQLVVLELAGGRVQPMNGTEPATVAATPQKPPSFNLLNRLADNEATPRSSVAGSPGPEGTPNPDRDTPMGDTDAPAPSGLIFRDPVLEKVKIAEERDRTLPIMALDAAILESLAQGGRGDEKKMRDFMGGIVLVGGVAKTPGLREFLELRLRELRPGMEILLPPPPRDLDPQVIAWKGGSVFGRLSSHGNDSWISKYEYDILGSRLLNNKCMFACRSKVKVQDSESKVNAQDSESELSGVDSEDLGFSRQAVERLSKTEAKRGPGRPKGPLKVRYGQWRGVSYAEKRRLLADLAAGIPLPENTIGPRKGAKRATKKGKTKARLRD</sequence>
<feature type="region of interest" description="Disordered" evidence="2">
    <location>
        <begin position="1319"/>
        <end position="1344"/>
    </location>
</feature>
<feature type="compositionally biased region" description="Polar residues" evidence="2">
    <location>
        <begin position="492"/>
        <end position="501"/>
    </location>
</feature>
<dbReference type="Gene3D" id="3.30.420.40">
    <property type="match status" value="3"/>
</dbReference>
<dbReference type="InterPro" id="IPR004000">
    <property type="entry name" value="Actin"/>
</dbReference>
<accession>A0A9W8WWD0</accession>
<name>A0A9W8WWD0_9PLEO</name>
<feature type="region of interest" description="Disordered" evidence="2">
    <location>
        <begin position="581"/>
        <end position="605"/>
    </location>
</feature>
<organism evidence="3 4">
    <name type="scientific">Didymella glomerata</name>
    <dbReference type="NCBI Taxonomy" id="749621"/>
    <lineage>
        <taxon>Eukaryota</taxon>
        <taxon>Fungi</taxon>
        <taxon>Dikarya</taxon>
        <taxon>Ascomycota</taxon>
        <taxon>Pezizomycotina</taxon>
        <taxon>Dothideomycetes</taxon>
        <taxon>Pleosporomycetidae</taxon>
        <taxon>Pleosporales</taxon>
        <taxon>Pleosporineae</taxon>
        <taxon>Didymellaceae</taxon>
        <taxon>Didymella</taxon>
    </lineage>
</organism>
<dbReference type="OrthoDB" id="5572108at2759"/>
<evidence type="ECO:0000256" key="1">
    <source>
        <dbReference type="RuleBase" id="RU000487"/>
    </source>
</evidence>
<dbReference type="SMART" id="SM00268">
    <property type="entry name" value="ACTIN"/>
    <property type="match status" value="1"/>
</dbReference>
<dbReference type="InterPro" id="IPR043129">
    <property type="entry name" value="ATPase_NBD"/>
</dbReference>
<dbReference type="EMBL" id="JAPEUV010000072">
    <property type="protein sequence ID" value="KAJ4334743.1"/>
    <property type="molecule type" value="Genomic_DNA"/>
</dbReference>
<evidence type="ECO:0000256" key="2">
    <source>
        <dbReference type="SAM" id="MobiDB-lite"/>
    </source>
</evidence>
<dbReference type="CDD" id="cd10206">
    <property type="entry name" value="ASKHA_NBD_Arp8-like"/>
    <property type="match status" value="1"/>
</dbReference>
<feature type="region of interest" description="Disordered" evidence="2">
    <location>
        <begin position="1035"/>
        <end position="1099"/>
    </location>
</feature>
<reference evidence="3" key="1">
    <citation type="submission" date="2022-10" db="EMBL/GenBank/DDBJ databases">
        <title>Tapping the CABI collections for fungal endophytes: first genome assemblies for Collariella, Neodidymelliopsis, Ascochyta clinopodiicola, Didymella pomorum, Didymosphaeria variabile, Neocosmospora piperis and Neocucurbitaria cava.</title>
        <authorList>
            <person name="Hill R."/>
        </authorList>
    </citation>
    <scope>NUCLEOTIDE SEQUENCE</scope>
    <source>
        <strain evidence="3">IMI 360193</strain>
    </source>
</reference>
<dbReference type="FunFam" id="3.30.420.40:FF:000232">
    <property type="entry name" value="Actin-related protein 8"/>
    <property type="match status" value="1"/>
</dbReference>
<protein>
    <submittedName>
        <fullName evidence="3">Actin-like protein arp8</fullName>
    </submittedName>
</protein>
<comment type="similarity">
    <text evidence="1">Belongs to the actin family.</text>
</comment>
<dbReference type="PANTHER" id="PTHR11937">
    <property type="entry name" value="ACTIN"/>
    <property type="match status" value="1"/>
</dbReference>
<feature type="compositionally biased region" description="Basic residues" evidence="2">
    <location>
        <begin position="1327"/>
        <end position="1344"/>
    </location>
</feature>